<organism evidence="2">
    <name type="scientific">Streptomyces sp. R39</name>
    <dbReference type="NCBI Taxonomy" id="3238631"/>
    <lineage>
        <taxon>Bacteria</taxon>
        <taxon>Bacillati</taxon>
        <taxon>Actinomycetota</taxon>
        <taxon>Actinomycetes</taxon>
        <taxon>Kitasatosporales</taxon>
        <taxon>Streptomycetaceae</taxon>
        <taxon>Streptomyces</taxon>
    </lineage>
</organism>
<sequence>MDAREQSLPEAEPGDTAEPARAAGAVDPLPDLLELDLAQLKEVDHPVLREVLAELRERAVRPTEMLWGFNNAF</sequence>
<proteinExistence type="predicted"/>
<gene>
    <name evidence="2" type="primary">fxsA</name>
    <name evidence="2" type="ORF">AB5J52_31460</name>
</gene>
<reference evidence="2" key="1">
    <citation type="submission" date="2024-07" db="EMBL/GenBank/DDBJ databases">
        <authorList>
            <person name="Yu S.T."/>
        </authorList>
    </citation>
    <scope>NUCLEOTIDE SEQUENCE</scope>
    <source>
        <strain evidence="2">R39</strain>
    </source>
</reference>
<dbReference type="EMBL" id="CP163441">
    <property type="protein sequence ID" value="XDQ46415.1"/>
    <property type="molecule type" value="Genomic_DNA"/>
</dbReference>
<protein>
    <submittedName>
        <fullName evidence="2">FxSxx-COOH cyclophane-containing RiPP peptide</fullName>
    </submittedName>
</protein>
<dbReference type="InterPro" id="IPR026334">
    <property type="entry name" value="FxSxx-COOH"/>
</dbReference>
<evidence type="ECO:0000313" key="2">
    <source>
        <dbReference type="EMBL" id="XDQ46415.1"/>
    </source>
</evidence>
<evidence type="ECO:0000256" key="1">
    <source>
        <dbReference type="SAM" id="MobiDB-lite"/>
    </source>
</evidence>
<dbReference type="AlphaFoldDB" id="A0AB39QY81"/>
<accession>A0AB39QY81</accession>
<dbReference type="RefSeq" id="WP_369225380.1">
    <property type="nucleotide sequence ID" value="NZ_CP163441.1"/>
</dbReference>
<feature type="region of interest" description="Disordered" evidence="1">
    <location>
        <begin position="1"/>
        <end position="23"/>
    </location>
</feature>
<dbReference type="NCBIfam" id="TIGR04268">
    <property type="entry name" value="FxSxx-COOH"/>
    <property type="match status" value="1"/>
</dbReference>
<name>A0AB39QY81_9ACTN</name>